<sequence length="450" mass="49072">MNIQDFQIELFNEGTEMGFEEMEIFYSSSKAVSISIYHQEIDDYTIMEEGGVSFRGLYKGKMGYAYAERIAIDSIPLLLEEALNNTLVIEVDDGEDLFEGSTDYAEPRPFAEALEKLEPEEMIQAAMELERIAYKADERVEFVQAAYASKVVNESLIANTKGLHCHSKGAFASAGLYLTAQDGESTATGGESDFTMTAFSELNMHKIAEKAVKEAVSKLNASSIMTGSYPIIFRYDTATELVGSFLGQLSAESVQQGYSKLKGKLNEQIAGENITFVDDPLMKDAITYATFDSEGFATRKKDLIRNGKLLTFMHNRKTAKKDGVESTGNAVKGGFRSMVGVGPYNLYLEPGSSSLDEMIAQAGNAILIVELQGTNAGINYTSGDFSLASIGFLIEDGKITRTIDQFTIAGNIFDVLNDISTIGSDLRIRGSITLPSIKVNALQISGNQSN</sequence>
<dbReference type="AlphaFoldDB" id="A0A511Z2W8"/>
<name>A0A511Z2W8_9BACL</name>
<dbReference type="InterPro" id="IPR045569">
    <property type="entry name" value="Metalloprtase-TldD/E_C"/>
</dbReference>
<dbReference type="InterPro" id="IPR035068">
    <property type="entry name" value="TldD/PmbA_N"/>
</dbReference>
<evidence type="ECO:0000259" key="4">
    <source>
        <dbReference type="Pfam" id="PF19290"/>
    </source>
</evidence>
<comment type="similarity">
    <text evidence="1">Belongs to the peptidase U62 family.</text>
</comment>
<dbReference type="Pfam" id="PF19290">
    <property type="entry name" value="PmbA_TldD_2nd"/>
    <property type="match status" value="1"/>
</dbReference>
<evidence type="ECO:0000259" key="3">
    <source>
        <dbReference type="Pfam" id="PF19289"/>
    </source>
</evidence>
<reference evidence="5 6" key="1">
    <citation type="submission" date="2019-07" db="EMBL/GenBank/DDBJ databases">
        <title>Whole genome shotgun sequence of Sporosarcina luteola NBRC 105378.</title>
        <authorList>
            <person name="Hosoyama A."/>
            <person name="Uohara A."/>
            <person name="Ohji S."/>
            <person name="Ichikawa N."/>
        </authorList>
    </citation>
    <scope>NUCLEOTIDE SEQUENCE [LARGE SCALE GENOMIC DNA]</scope>
    <source>
        <strain evidence="5 6">NBRC 105378</strain>
    </source>
</reference>
<dbReference type="Pfam" id="PF19289">
    <property type="entry name" value="PmbA_TldD_3rd"/>
    <property type="match status" value="1"/>
</dbReference>
<dbReference type="GO" id="GO:0005829">
    <property type="term" value="C:cytosol"/>
    <property type="evidence" value="ECO:0007669"/>
    <property type="project" value="TreeGrafter"/>
</dbReference>
<dbReference type="GO" id="GO:0006508">
    <property type="term" value="P:proteolysis"/>
    <property type="evidence" value="ECO:0007669"/>
    <property type="project" value="InterPro"/>
</dbReference>
<dbReference type="Pfam" id="PF01523">
    <property type="entry name" value="PmbA_TldD_1st"/>
    <property type="match status" value="1"/>
</dbReference>
<feature type="domain" description="Metalloprotease TldD/E central" evidence="4">
    <location>
        <begin position="114"/>
        <end position="219"/>
    </location>
</feature>
<evidence type="ECO:0000313" key="5">
    <source>
        <dbReference type="EMBL" id="GEN81798.1"/>
    </source>
</evidence>
<protein>
    <submittedName>
        <fullName evidence="5">Peptidase</fullName>
    </submittedName>
</protein>
<organism evidence="5 6">
    <name type="scientific">Sporosarcina luteola</name>
    <dbReference type="NCBI Taxonomy" id="582850"/>
    <lineage>
        <taxon>Bacteria</taxon>
        <taxon>Bacillati</taxon>
        <taxon>Bacillota</taxon>
        <taxon>Bacilli</taxon>
        <taxon>Bacillales</taxon>
        <taxon>Caryophanaceae</taxon>
        <taxon>Sporosarcina</taxon>
    </lineage>
</organism>
<dbReference type="Gene3D" id="3.30.2290.10">
    <property type="entry name" value="PmbA/TldD superfamily"/>
    <property type="match status" value="1"/>
</dbReference>
<feature type="domain" description="Metalloprotease TldD/E N-terminal" evidence="2">
    <location>
        <begin position="23"/>
        <end position="85"/>
    </location>
</feature>
<dbReference type="SUPFAM" id="SSF111283">
    <property type="entry name" value="Putative modulator of DNA gyrase, PmbA/TldD"/>
    <property type="match status" value="1"/>
</dbReference>
<evidence type="ECO:0000313" key="6">
    <source>
        <dbReference type="Proteomes" id="UP000321901"/>
    </source>
</evidence>
<dbReference type="PANTHER" id="PTHR43421">
    <property type="entry name" value="METALLOPROTEASE PMBA"/>
    <property type="match status" value="1"/>
</dbReference>
<dbReference type="RefSeq" id="WP_147054221.1">
    <property type="nucleotide sequence ID" value="NZ_BJYL01000003.1"/>
</dbReference>
<dbReference type="EMBL" id="BJYL01000003">
    <property type="protein sequence ID" value="GEN81798.1"/>
    <property type="molecule type" value="Genomic_DNA"/>
</dbReference>
<dbReference type="GO" id="GO:0008237">
    <property type="term" value="F:metallopeptidase activity"/>
    <property type="evidence" value="ECO:0007669"/>
    <property type="project" value="InterPro"/>
</dbReference>
<evidence type="ECO:0000259" key="2">
    <source>
        <dbReference type="Pfam" id="PF01523"/>
    </source>
</evidence>
<feature type="domain" description="Metalloprotease TldD/E C-terminal" evidence="3">
    <location>
        <begin position="226"/>
        <end position="446"/>
    </location>
</feature>
<dbReference type="OrthoDB" id="9803618at2"/>
<keyword evidence="6" id="KW-1185">Reference proteome</keyword>
<dbReference type="InterPro" id="IPR036059">
    <property type="entry name" value="TldD/PmbA_sf"/>
</dbReference>
<dbReference type="InterPro" id="IPR047657">
    <property type="entry name" value="PmbA"/>
</dbReference>
<dbReference type="PANTHER" id="PTHR43421:SF1">
    <property type="entry name" value="METALLOPROTEASE PMBA"/>
    <property type="match status" value="1"/>
</dbReference>
<evidence type="ECO:0000256" key="1">
    <source>
        <dbReference type="ARBA" id="ARBA00005836"/>
    </source>
</evidence>
<dbReference type="InterPro" id="IPR002510">
    <property type="entry name" value="Metalloprtase-TldD/E_N"/>
</dbReference>
<gene>
    <name evidence="5" type="ORF">SLU01_01100</name>
</gene>
<comment type="caution">
    <text evidence="5">The sequence shown here is derived from an EMBL/GenBank/DDBJ whole genome shotgun (WGS) entry which is preliminary data.</text>
</comment>
<dbReference type="InterPro" id="IPR045570">
    <property type="entry name" value="Metalloprtase-TldD/E_cen_dom"/>
</dbReference>
<dbReference type="Proteomes" id="UP000321901">
    <property type="component" value="Unassembled WGS sequence"/>
</dbReference>
<proteinExistence type="inferred from homology"/>
<accession>A0A511Z2W8</accession>